<sequence length="99" mass="11415">MATSCFHRTACTLSMQFVFSTSMLRLTRAVDSVLRQQENVFRVPNPDNLVYTTFHNCTKIKPNFSDYATLKPPSVLYTRLSHKCRLLSLQTHLICCVEQ</sequence>
<organism evidence="2 3">
    <name type="scientific">Ridgeia piscesae</name>
    <name type="common">Tubeworm</name>
    <dbReference type="NCBI Taxonomy" id="27915"/>
    <lineage>
        <taxon>Eukaryota</taxon>
        <taxon>Metazoa</taxon>
        <taxon>Spiralia</taxon>
        <taxon>Lophotrochozoa</taxon>
        <taxon>Annelida</taxon>
        <taxon>Polychaeta</taxon>
        <taxon>Sedentaria</taxon>
        <taxon>Canalipalpata</taxon>
        <taxon>Sabellida</taxon>
        <taxon>Siboglinidae</taxon>
        <taxon>Ridgeia</taxon>
    </lineage>
</organism>
<proteinExistence type="predicted"/>
<evidence type="ECO:0008006" key="4">
    <source>
        <dbReference type="Google" id="ProtNLM"/>
    </source>
</evidence>
<accession>A0AAD9KIL9</accession>
<dbReference type="EMBL" id="JAODUO010001007">
    <property type="protein sequence ID" value="KAK2171972.1"/>
    <property type="molecule type" value="Genomic_DNA"/>
</dbReference>
<gene>
    <name evidence="2" type="ORF">NP493_1009g01007</name>
</gene>
<evidence type="ECO:0000313" key="2">
    <source>
        <dbReference type="EMBL" id="KAK2171972.1"/>
    </source>
</evidence>
<evidence type="ECO:0000313" key="3">
    <source>
        <dbReference type="Proteomes" id="UP001209878"/>
    </source>
</evidence>
<protein>
    <recommendedName>
        <fullName evidence="4">Secreted protein</fullName>
    </recommendedName>
</protein>
<evidence type="ECO:0000256" key="1">
    <source>
        <dbReference type="SAM" id="SignalP"/>
    </source>
</evidence>
<dbReference type="Proteomes" id="UP001209878">
    <property type="component" value="Unassembled WGS sequence"/>
</dbReference>
<keyword evidence="3" id="KW-1185">Reference proteome</keyword>
<comment type="caution">
    <text evidence="2">The sequence shown here is derived from an EMBL/GenBank/DDBJ whole genome shotgun (WGS) entry which is preliminary data.</text>
</comment>
<dbReference type="AlphaFoldDB" id="A0AAD9KIL9"/>
<feature type="signal peptide" evidence="1">
    <location>
        <begin position="1"/>
        <end position="29"/>
    </location>
</feature>
<feature type="chain" id="PRO_5042077578" description="Secreted protein" evidence="1">
    <location>
        <begin position="30"/>
        <end position="99"/>
    </location>
</feature>
<keyword evidence="1" id="KW-0732">Signal</keyword>
<name>A0AAD9KIL9_RIDPI</name>
<reference evidence="2" key="1">
    <citation type="journal article" date="2023" name="Mol. Biol. Evol.">
        <title>Third-Generation Sequencing Reveals the Adaptive Role of the Epigenome in Three Deep-Sea Polychaetes.</title>
        <authorList>
            <person name="Perez M."/>
            <person name="Aroh O."/>
            <person name="Sun Y."/>
            <person name="Lan Y."/>
            <person name="Juniper S.K."/>
            <person name="Young C.R."/>
            <person name="Angers B."/>
            <person name="Qian P.Y."/>
        </authorList>
    </citation>
    <scope>NUCLEOTIDE SEQUENCE</scope>
    <source>
        <strain evidence="2">R07B-5</strain>
    </source>
</reference>